<dbReference type="InterPro" id="IPR047575">
    <property type="entry name" value="Sm"/>
</dbReference>
<dbReference type="InterPro" id="IPR034110">
    <property type="entry name" value="LSMD1_Sm"/>
</dbReference>
<protein>
    <recommendedName>
        <fullName evidence="1">Sm domain-containing protein</fullName>
    </recommendedName>
</protein>
<dbReference type="AlphaFoldDB" id="A0A9W8GB63"/>
<dbReference type="GO" id="GO:0031417">
    <property type="term" value="C:NatC complex"/>
    <property type="evidence" value="ECO:0007669"/>
    <property type="project" value="InterPro"/>
</dbReference>
<evidence type="ECO:0000313" key="2">
    <source>
        <dbReference type="EMBL" id="KAJ2679973.1"/>
    </source>
</evidence>
<dbReference type="PANTHER" id="PTHR14305">
    <property type="entry name" value="E3 UBIQUITIN-PROTEIN LIGASE CCNB1IP1"/>
    <property type="match status" value="1"/>
</dbReference>
<sequence length="220" mass="24579">MNCNVSSPTPITAKETLGSYLNYKMQILCKDGRKFTGTFRCVDSKRNIILFNTNELRKGNERHVGMIMVPGEHIQQALVENLEADAITTSLVVTEEYKSFILAGLNPSDISDICSRALSFWSYQVSQEIAFQQAAAKAQHNKSQVTESRASAAMAELQERLRGATYTTRTANAQGRNKVNTLIGALKSSTCHNPQLRHYLCVRLHIEVINDKDQAIKGWN</sequence>
<dbReference type="EMBL" id="JANBTW010000008">
    <property type="protein sequence ID" value="KAJ2679973.1"/>
    <property type="molecule type" value="Genomic_DNA"/>
</dbReference>
<dbReference type="GO" id="GO:0061630">
    <property type="term" value="F:ubiquitin protein ligase activity"/>
    <property type="evidence" value="ECO:0007669"/>
    <property type="project" value="InterPro"/>
</dbReference>
<dbReference type="InterPro" id="IPR010920">
    <property type="entry name" value="LSM_dom_sf"/>
</dbReference>
<dbReference type="OrthoDB" id="368909at2759"/>
<dbReference type="PANTHER" id="PTHR14305:SF0">
    <property type="entry name" value="E3 UBIQUITIN-PROTEIN LIGASE CCNB1IP1"/>
    <property type="match status" value="1"/>
</dbReference>
<feature type="domain" description="Sm" evidence="1">
    <location>
        <begin position="12"/>
        <end position="83"/>
    </location>
</feature>
<dbReference type="GO" id="GO:0000795">
    <property type="term" value="C:synaptonemal complex"/>
    <property type="evidence" value="ECO:0007669"/>
    <property type="project" value="InterPro"/>
</dbReference>
<gene>
    <name evidence="2" type="ORF">GGI25_001162</name>
</gene>
<dbReference type="SMART" id="SM00651">
    <property type="entry name" value="Sm"/>
    <property type="match status" value="1"/>
</dbReference>
<comment type="caution">
    <text evidence="2">The sequence shown here is derived from an EMBL/GenBank/DDBJ whole genome shotgun (WGS) entry which is preliminary data.</text>
</comment>
<dbReference type="InterPro" id="IPR042448">
    <property type="entry name" value="CCNB1IP1"/>
</dbReference>
<accession>A0A9W8GB63</accession>
<evidence type="ECO:0000313" key="3">
    <source>
        <dbReference type="Proteomes" id="UP001151518"/>
    </source>
</evidence>
<dbReference type="PROSITE" id="PS52002">
    <property type="entry name" value="SM"/>
    <property type="match status" value="1"/>
</dbReference>
<organism evidence="2 3">
    <name type="scientific">Coemansia spiralis</name>
    <dbReference type="NCBI Taxonomy" id="417178"/>
    <lineage>
        <taxon>Eukaryota</taxon>
        <taxon>Fungi</taxon>
        <taxon>Fungi incertae sedis</taxon>
        <taxon>Zoopagomycota</taxon>
        <taxon>Kickxellomycotina</taxon>
        <taxon>Kickxellomycetes</taxon>
        <taxon>Kickxellales</taxon>
        <taxon>Kickxellaceae</taxon>
        <taxon>Coemansia</taxon>
    </lineage>
</organism>
<dbReference type="GO" id="GO:0003723">
    <property type="term" value="F:RNA binding"/>
    <property type="evidence" value="ECO:0007669"/>
    <property type="project" value="InterPro"/>
</dbReference>
<dbReference type="CDD" id="cd06168">
    <property type="entry name" value="LSMD1"/>
    <property type="match status" value="1"/>
</dbReference>
<dbReference type="Gene3D" id="2.30.30.100">
    <property type="match status" value="1"/>
</dbReference>
<dbReference type="InterPro" id="IPR001163">
    <property type="entry name" value="Sm_dom_euk/arc"/>
</dbReference>
<name>A0A9W8GB63_9FUNG</name>
<proteinExistence type="predicted"/>
<dbReference type="Pfam" id="PF01423">
    <property type="entry name" value="LSM"/>
    <property type="match status" value="1"/>
</dbReference>
<reference evidence="2" key="1">
    <citation type="submission" date="2022-07" db="EMBL/GenBank/DDBJ databases">
        <title>Phylogenomic reconstructions and comparative analyses of Kickxellomycotina fungi.</title>
        <authorList>
            <person name="Reynolds N.K."/>
            <person name="Stajich J.E."/>
            <person name="Barry K."/>
            <person name="Grigoriev I.V."/>
            <person name="Crous P."/>
            <person name="Smith M.E."/>
        </authorList>
    </citation>
    <scope>NUCLEOTIDE SEQUENCE</scope>
    <source>
        <strain evidence="2">NRRL 3115</strain>
    </source>
</reference>
<dbReference type="SUPFAM" id="SSF50182">
    <property type="entry name" value="Sm-like ribonucleoproteins"/>
    <property type="match status" value="1"/>
</dbReference>
<evidence type="ECO:0000259" key="1">
    <source>
        <dbReference type="PROSITE" id="PS52002"/>
    </source>
</evidence>
<dbReference type="GO" id="GO:0007131">
    <property type="term" value="P:reciprocal meiotic recombination"/>
    <property type="evidence" value="ECO:0007669"/>
    <property type="project" value="InterPro"/>
</dbReference>
<dbReference type="Proteomes" id="UP001151518">
    <property type="component" value="Unassembled WGS sequence"/>
</dbReference>